<dbReference type="Pfam" id="PF00104">
    <property type="entry name" value="Hormone_recep"/>
    <property type="match status" value="1"/>
</dbReference>
<sequence length="228" mass="25990">MRGHRGFRHRVMGIEQSGPKTVARTDSLKGRRGRLPSKPKQPPDASPVSLITSLVRAHIDSIPSATKLDYSKFQESAPCPFEKEDSVDVQQFYDLLTGSMDVIRKWAEKIQGFSELPKEDQDLLLESAFLELFILRLAYRSKPEEGKLIFCNGVVLHRQQCVRGFGEWIDAILEFSQSLHRMSVDVPSFSWLPSLCTQGLQRIFYLKLEDLVPPPPIVDKIFMDTLPF</sequence>
<evidence type="ECO:0000256" key="8">
    <source>
        <dbReference type="SAM" id="MobiDB-lite"/>
    </source>
</evidence>
<dbReference type="OrthoDB" id="5952118at2759"/>
<dbReference type="InterPro" id="IPR003070">
    <property type="entry name" value="NR4A1-3"/>
</dbReference>
<evidence type="ECO:0000313" key="10">
    <source>
        <dbReference type="Proteomes" id="UP000504602"/>
    </source>
</evidence>
<dbReference type="GO" id="GO:0071376">
    <property type="term" value="P:cellular response to corticotropin-releasing hormone stimulus"/>
    <property type="evidence" value="ECO:0007669"/>
    <property type="project" value="TreeGrafter"/>
</dbReference>
<evidence type="ECO:0000256" key="3">
    <source>
        <dbReference type="ARBA" id="ARBA00022490"/>
    </source>
</evidence>
<feature type="region of interest" description="Disordered" evidence="8">
    <location>
        <begin position="1"/>
        <end position="47"/>
    </location>
</feature>
<dbReference type="GO" id="GO:0004879">
    <property type="term" value="F:nuclear receptor activity"/>
    <property type="evidence" value="ECO:0007669"/>
    <property type="project" value="InterPro"/>
</dbReference>
<dbReference type="GO" id="GO:0035259">
    <property type="term" value="F:nuclear glucocorticoid receptor binding"/>
    <property type="evidence" value="ECO:0007669"/>
    <property type="project" value="TreeGrafter"/>
</dbReference>
<evidence type="ECO:0000259" key="9">
    <source>
        <dbReference type="PROSITE" id="PS51843"/>
    </source>
</evidence>
<evidence type="ECO:0000256" key="7">
    <source>
        <dbReference type="ARBA" id="ARBA00023242"/>
    </source>
</evidence>
<dbReference type="InterPro" id="IPR000536">
    <property type="entry name" value="Nucl_hrmn_rcpt_lig-bd"/>
</dbReference>
<keyword evidence="10" id="KW-1185">Reference proteome</keyword>
<keyword evidence="5" id="KW-0804">Transcription</keyword>
<evidence type="ECO:0000256" key="4">
    <source>
        <dbReference type="ARBA" id="ARBA00023015"/>
    </source>
</evidence>
<dbReference type="SUPFAM" id="SSF48508">
    <property type="entry name" value="Nuclear receptor ligand-binding domain"/>
    <property type="match status" value="1"/>
</dbReference>
<keyword evidence="3" id="KW-0963">Cytoplasm</keyword>
<reference evidence="11" key="1">
    <citation type="submission" date="2025-08" db="UniProtKB">
        <authorList>
            <consortium name="RefSeq"/>
        </authorList>
    </citation>
    <scope>IDENTIFICATION</scope>
</reference>
<comment type="subcellular location">
    <subcellularLocation>
        <location evidence="2">Cytoplasm</location>
    </subcellularLocation>
    <subcellularLocation>
        <location evidence="1">Nucleus</location>
    </subcellularLocation>
</comment>
<evidence type="ECO:0000256" key="6">
    <source>
        <dbReference type="ARBA" id="ARBA00023170"/>
    </source>
</evidence>
<dbReference type="GO" id="GO:0005667">
    <property type="term" value="C:transcription regulator complex"/>
    <property type="evidence" value="ECO:0007669"/>
    <property type="project" value="TreeGrafter"/>
</dbReference>
<dbReference type="GO" id="GO:0005634">
    <property type="term" value="C:nucleus"/>
    <property type="evidence" value="ECO:0007669"/>
    <property type="project" value="UniProtKB-SubCell"/>
</dbReference>
<gene>
    <name evidence="11" type="primary">LOC102032525</name>
</gene>
<dbReference type="AlphaFoldDB" id="A0A8N5EZ99"/>
<evidence type="ECO:0000313" key="11">
    <source>
        <dbReference type="RefSeq" id="XP_030920418.1"/>
    </source>
</evidence>
<dbReference type="PANTHER" id="PTHR24085:SF1">
    <property type="entry name" value="NUCLEAR RECEPTOR SUBFAMILY 4 GROUP A MEMBER 1"/>
    <property type="match status" value="1"/>
</dbReference>
<feature type="domain" description="NR LBD" evidence="9">
    <location>
        <begin position="46"/>
        <end position="228"/>
    </location>
</feature>
<dbReference type="InterPro" id="IPR001723">
    <property type="entry name" value="Nuclear_hrmn_rcpt"/>
</dbReference>
<name>A0A8N5EZ99_GEOFO</name>
<dbReference type="PRINTS" id="PR01284">
    <property type="entry name" value="NUCLEARECPTR"/>
</dbReference>
<proteinExistence type="predicted"/>
<dbReference type="PANTHER" id="PTHR24085">
    <property type="entry name" value="NUCLEAR HORMONE RECEPTOR"/>
    <property type="match status" value="1"/>
</dbReference>
<keyword evidence="4" id="KW-0805">Transcription regulation</keyword>
<dbReference type="GO" id="GO:0005737">
    <property type="term" value="C:cytoplasm"/>
    <property type="evidence" value="ECO:0007669"/>
    <property type="project" value="UniProtKB-SubCell"/>
</dbReference>
<dbReference type="GO" id="GO:0000978">
    <property type="term" value="F:RNA polymerase II cis-regulatory region sequence-specific DNA binding"/>
    <property type="evidence" value="ECO:0007669"/>
    <property type="project" value="TreeGrafter"/>
</dbReference>
<dbReference type="GeneID" id="102032525"/>
<evidence type="ECO:0000256" key="5">
    <source>
        <dbReference type="ARBA" id="ARBA00023163"/>
    </source>
</evidence>
<keyword evidence="7" id="KW-0539">Nucleus</keyword>
<evidence type="ECO:0000256" key="2">
    <source>
        <dbReference type="ARBA" id="ARBA00004496"/>
    </source>
</evidence>
<feature type="compositionally biased region" description="Basic residues" evidence="8">
    <location>
        <begin position="1"/>
        <end position="11"/>
    </location>
</feature>
<dbReference type="PROSITE" id="PS51843">
    <property type="entry name" value="NR_LBD"/>
    <property type="match status" value="1"/>
</dbReference>
<protein>
    <submittedName>
        <fullName evidence="11">Nuclear receptor subfamily 4 group A member 1</fullName>
    </submittedName>
</protein>
<dbReference type="Proteomes" id="UP000504602">
    <property type="component" value="Unplaced"/>
</dbReference>
<dbReference type="Gene3D" id="1.10.565.10">
    <property type="entry name" value="Retinoid X Receptor"/>
    <property type="match status" value="1"/>
</dbReference>
<keyword evidence="6 11" id="KW-0675">Receptor</keyword>
<dbReference type="RefSeq" id="XP_030920418.1">
    <property type="nucleotide sequence ID" value="XM_031064558.1"/>
</dbReference>
<dbReference type="PRINTS" id="PR00398">
    <property type="entry name" value="STRDHORMONER"/>
</dbReference>
<evidence type="ECO:0000256" key="1">
    <source>
        <dbReference type="ARBA" id="ARBA00004123"/>
    </source>
</evidence>
<dbReference type="InterPro" id="IPR035500">
    <property type="entry name" value="NHR-like_dom_sf"/>
</dbReference>
<organism evidence="10 11">
    <name type="scientific">Geospiza fortis</name>
    <name type="common">Medium ground-finch</name>
    <dbReference type="NCBI Taxonomy" id="48883"/>
    <lineage>
        <taxon>Eukaryota</taxon>
        <taxon>Metazoa</taxon>
        <taxon>Chordata</taxon>
        <taxon>Craniata</taxon>
        <taxon>Vertebrata</taxon>
        <taxon>Euteleostomi</taxon>
        <taxon>Archelosauria</taxon>
        <taxon>Archosauria</taxon>
        <taxon>Dinosauria</taxon>
        <taxon>Saurischia</taxon>
        <taxon>Theropoda</taxon>
        <taxon>Coelurosauria</taxon>
        <taxon>Aves</taxon>
        <taxon>Neognathae</taxon>
        <taxon>Neoaves</taxon>
        <taxon>Telluraves</taxon>
        <taxon>Australaves</taxon>
        <taxon>Passeriformes</taxon>
        <taxon>Thraupidae</taxon>
        <taxon>Geospiza</taxon>
    </lineage>
</organism>
<accession>A0A8N5EZ99</accession>